<name>A0A1Y3MQD4_9BACI</name>
<evidence type="ECO:0000256" key="1">
    <source>
        <dbReference type="ARBA" id="ARBA00024353"/>
    </source>
</evidence>
<feature type="region of interest" description="Disordered" evidence="3">
    <location>
        <begin position="79"/>
        <end position="102"/>
    </location>
</feature>
<evidence type="ECO:0000259" key="4">
    <source>
        <dbReference type="Pfam" id="PF13490"/>
    </source>
</evidence>
<dbReference type="Gene3D" id="1.10.10.1320">
    <property type="entry name" value="Anti-sigma factor, zinc-finger domain"/>
    <property type="match status" value="1"/>
</dbReference>
<reference evidence="5 6" key="1">
    <citation type="submission" date="2017-02" db="EMBL/GenBank/DDBJ databases">
        <title>Bacillus pseudomycoides isolate FSL K6-0042.</title>
        <authorList>
            <person name="Kovac J."/>
        </authorList>
    </citation>
    <scope>NUCLEOTIDE SEQUENCE [LARGE SCALE GENOMIC DNA]</scope>
    <source>
        <strain evidence="5 6">FSL K6-0042</strain>
    </source>
</reference>
<evidence type="ECO:0000313" key="5">
    <source>
        <dbReference type="EMBL" id="OUM49782.1"/>
    </source>
</evidence>
<dbReference type="InterPro" id="IPR027383">
    <property type="entry name" value="Znf_put"/>
</dbReference>
<organism evidence="5 6">
    <name type="scientific">Bacillus pseudomycoides</name>
    <dbReference type="NCBI Taxonomy" id="64104"/>
    <lineage>
        <taxon>Bacteria</taxon>
        <taxon>Bacillati</taxon>
        <taxon>Bacillota</taxon>
        <taxon>Bacilli</taxon>
        <taxon>Bacillales</taxon>
        <taxon>Bacillaceae</taxon>
        <taxon>Bacillus</taxon>
        <taxon>Bacillus cereus group</taxon>
    </lineage>
</organism>
<feature type="compositionally biased region" description="Basic and acidic residues" evidence="3">
    <location>
        <begin position="82"/>
        <end position="93"/>
    </location>
</feature>
<proteinExistence type="inferred from homology"/>
<evidence type="ECO:0000256" key="3">
    <source>
        <dbReference type="SAM" id="MobiDB-lite"/>
    </source>
</evidence>
<dbReference type="Pfam" id="PF13490">
    <property type="entry name" value="zf-HC2"/>
    <property type="match status" value="1"/>
</dbReference>
<gene>
    <name evidence="5" type="ORF">BW425_06275</name>
</gene>
<feature type="domain" description="Putative zinc-finger" evidence="4">
    <location>
        <begin position="9"/>
        <end position="36"/>
    </location>
</feature>
<dbReference type="InterPro" id="IPR041916">
    <property type="entry name" value="Anti_sigma_zinc_sf"/>
</dbReference>
<evidence type="ECO:0000256" key="2">
    <source>
        <dbReference type="ARBA" id="ARBA00024438"/>
    </source>
</evidence>
<accession>A0A1Y3MQD4</accession>
<comment type="caution">
    <text evidence="5">The sequence shown here is derived from an EMBL/GenBank/DDBJ whole genome shotgun (WGS) entry which is preliminary data.</text>
</comment>
<evidence type="ECO:0000313" key="6">
    <source>
        <dbReference type="Proteomes" id="UP000195321"/>
    </source>
</evidence>
<dbReference type="RefSeq" id="WP_016116732.1">
    <property type="nucleotide sequence ID" value="NZ_CP189809.1"/>
</dbReference>
<dbReference type="EMBL" id="MWPX01000004">
    <property type="protein sequence ID" value="OUM49782.1"/>
    <property type="molecule type" value="Genomic_DNA"/>
</dbReference>
<sequence>MKCQDIGFIQAYLDGELNRDERKQYIQHLDQCKACQKALEEVSKLNQWVEVVVDDEFTNVSEEIDIDVDQAWKTFEQNIQNHKTEETNSEESKKKGRWHNMKKSSKRWITAAAAAAVVCVSLTVPEVRAGASNLLSIFRVKDVQLVQLTDSDLREIEGWISNMEEGEKSIKGIGKIGIKDNGSKKDAHFQSEQQAREAGYAVPKVPDGYRVTNVDVNPSFIMQFELDTEKANKLLKQLQSNTQFESALNGKQFSITVPESVRTQIEVEGNRTSSAFSYNVIDAPKISVPEGVNVTKLQKTVLELPIIPANVKTQLAGIQDWTHTLPIPYVAKGAKVSETKVQGVRTVLYSTEYENVLIWEKDGKMHMIEQHKEQEKDLNANDLIKLANELK</sequence>
<protein>
    <recommendedName>
        <fullName evidence="2">Anti-sigma-W factor RsiW</fullName>
    </recommendedName>
</protein>
<comment type="similarity">
    <text evidence="1">Belongs to the zinc-associated anti-sigma factor (ZAS) superfamily. Anti-sigma-W factor family.</text>
</comment>
<dbReference type="AlphaFoldDB" id="A0A1Y3MQD4"/>
<dbReference type="Proteomes" id="UP000195321">
    <property type="component" value="Unassembled WGS sequence"/>
</dbReference>